<dbReference type="AlphaFoldDB" id="A0A2S5A368"/>
<dbReference type="RefSeq" id="WP_103788597.1">
    <property type="nucleotide sequence ID" value="NZ_PQVF01000005.1"/>
</dbReference>
<evidence type="ECO:0000256" key="3">
    <source>
        <dbReference type="ARBA" id="ARBA00023125"/>
    </source>
</evidence>
<organism evidence="8 9">
    <name type="scientific">Solitalea longa</name>
    <dbReference type="NCBI Taxonomy" id="2079460"/>
    <lineage>
        <taxon>Bacteria</taxon>
        <taxon>Pseudomonadati</taxon>
        <taxon>Bacteroidota</taxon>
        <taxon>Sphingobacteriia</taxon>
        <taxon>Sphingobacteriales</taxon>
        <taxon>Sphingobacteriaceae</taxon>
        <taxon>Solitalea</taxon>
    </lineage>
</organism>
<dbReference type="InterPro" id="IPR013762">
    <property type="entry name" value="Integrase-like_cat_sf"/>
</dbReference>
<dbReference type="Pfam" id="PF00589">
    <property type="entry name" value="Phage_integrase"/>
    <property type="match status" value="1"/>
</dbReference>
<dbReference type="GO" id="GO:0003677">
    <property type="term" value="F:DNA binding"/>
    <property type="evidence" value="ECO:0007669"/>
    <property type="project" value="UniProtKB-UniRule"/>
</dbReference>
<evidence type="ECO:0000256" key="4">
    <source>
        <dbReference type="ARBA" id="ARBA00023172"/>
    </source>
</evidence>
<evidence type="ECO:0008006" key="10">
    <source>
        <dbReference type="Google" id="ProtNLM"/>
    </source>
</evidence>
<dbReference type="InterPro" id="IPR002104">
    <property type="entry name" value="Integrase_catalytic"/>
</dbReference>
<keyword evidence="4" id="KW-0233">DNA recombination</keyword>
<evidence type="ECO:0000256" key="5">
    <source>
        <dbReference type="PROSITE-ProRule" id="PRU01248"/>
    </source>
</evidence>
<keyword evidence="9" id="KW-1185">Reference proteome</keyword>
<keyword evidence="2" id="KW-0229">DNA integration</keyword>
<dbReference type="Gene3D" id="1.10.150.130">
    <property type="match status" value="1"/>
</dbReference>
<accession>A0A2S5A368</accession>
<evidence type="ECO:0000259" key="6">
    <source>
        <dbReference type="PROSITE" id="PS51898"/>
    </source>
</evidence>
<dbReference type="OrthoDB" id="892893at2"/>
<evidence type="ECO:0000256" key="1">
    <source>
        <dbReference type="ARBA" id="ARBA00008857"/>
    </source>
</evidence>
<feature type="domain" description="Core-binding (CB)" evidence="7">
    <location>
        <begin position="98"/>
        <end position="186"/>
    </location>
</feature>
<dbReference type="Pfam" id="PF17293">
    <property type="entry name" value="Arm-DNA-bind_5"/>
    <property type="match status" value="1"/>
</dbReference>
<dbReference type="CDD" id="cd01185">
    <property type="entry name" value="INTN1_C_like"/>
    <property type="match status" value="1"/>
</dbReference>
<dbReference type="InterPro" id="IPR010998">
    <property type="entry name" value="Integrase_recombinase_N"/>
</dbReference>
<dbReference type="InterPro" id="IPR050090">
    <property type="entry name" value="Tyrosine_recombinase_XerCD"/>
</dbReference>
<dbReference type="Gene3D" id="1.10.443.10">
    <property type="entry name" value="Intergrase catalytic core"/>
    <property type="match status" value="1"/>
</dbReference>
<dbReference type="InterPro" id="IPR044068">
    <property type="entry name" value="CB"/>
</dbReference>
<dbReference type="PANTHER" id="PTHR30349:SF64">
    <property type="entry name" value="PROPHAGE INTEGRASE INTD-RELATED"/>
    <property type="match status" value="1"/>
</dbReference>
<reference evidence="8 9" key="1">
    <citation type="submission" date="2018-01" db="EMBL/GenBank/DDBJ databases">
        <authorList>
            <person name="Gaut B.S."/>
            <person name="Morton B.R."/>
            <person name="Clegg M.T."/>
            <person name="Duvall M.R."/>
        </authorList>
    </citation>
    <scope>NUCLEOTIDE SEQUENCE [LARGE SCALE GENOMIC DNA]</scope>
    <source>
        <strain evidence="8 9">HR-AV</strain>
    </source>
</reference>
<dbReference type="InterPro" id="IPR035386">
    <property type="entry name" value="Arm-DNA-bind_5"/>
</dbReference>
<dbReference type="Pfam" id="PF13102">
    <property type="entry name" value="Phage_int_SAM_5"/>
    <property type="match status" value="1"/>
</dbReference>
<keyword evidence="3 5" id="KW-0238">DNA-binding</keyword>
<evidence type="ECO:0000313" key="8">
    <source>
        <dbReference type="EMBL" id="POY36986.1"/>
    </source>
</evidence>
<dbReference type="PROSITE" id="PS51898">
    <property type="entry name" value="TYR_RECOMBINASE"/>
    <property type="match status" value="1"/>
</dbReference>
<evidence type="ECO:0000313" key="9">
    <source>
        <dbReference type="Proteomes" id="UP000236893"/>
    </source>
</evidence>
<name>A0A2S5A368_9SPHI</name>
<proteinExistence type="inferred from homology"/>
<dbReference type="EMBL" id="PQVF01000005">
    <property type="protein sequence ID" value="POY36986.1"/>
    <property type="molecule type" value="Genomic_DNA"/>
</dbReference>
<dbReference type="Proteomes" id="UP000236893">
    <property type="component" value="Unassembled WGS sequence"/>
</dbReference>
<dbReference type="PANTHER" id="PTHR30349">
    <property type="entry name" value="PHAGE INTEGRASE-RELATED"/>
    <property type="match status" value="1"/>
</dbReference>
<protein>
    <recommendedName>
        <fullName evidence="10">Recombinase</fullName>
    </recommendedName>
</protein>
<gene>
    <name evidence="8" type="ORF">C3K47_07955</name>
</gene>
<feature type="domain" description="Tyr recombinase" evidence="6">
    <location>
        <begin position="208"/>
        <end position="398"/>
    </location>
</feature>
<comment type="similarity">
    <text evidence="1">Belongs to the 'phage' integrase family.</text>
</comment>
<dbReference type="InterPro" id="IPR011010">
    <property type="entry name" value="DNA_brk_join_enz"/>
</dbReference>
<dbReference type="GO" id="GO:0015074">
    <property type="term" value="P:DNA integration"/>
    <property type="evidence" value="ECO:0007669"/>
    <property type="project" value="UniProtKB-KW"/>
</dbReference>
<comment type="caution">
    <text evidence="8">The sequence shown here is derived from an EMBL/GenBank/DDBJ whole genome shotgun (WGS) entry which is preliminary data.</text>
</comment>
<sequence>MATLKLFLNTQKRNKQDEAPLYLRIIKDRRSKYISTGIYIKEKDWDNKNRRVKKSHPNSVRINHVIANKLLEAEGQIMEIQLKDKYADTNTIKRILTGQDDLMFNQFSDYYKKSVEHKYKIATLNKLDTAIKRIKEFNDNNDLYFHEINVAWLRSFESFLRTDCKNGTNTIHTTLKHLRRIINQAIQEELYPLEKNPFLRYKLKWEKTKQEYLTMEELKKIEDLALIPGSKKATHRDIFVFSAYVGGLRISDILQLKWENYTGDKIIIQTHKTSSLVSIKMPNKALQILHKYHRPNIEKEQFIFPILNQKEDYTDRLVLHSAISSATAYANKDLKLLGESADIDKKLHFHMARHTFATMALMKGMRIEYVSKLMGHSNITTTQIYAKIVNEELDKAMEVFN</sequence>
<evidence type="ECO:0000256" key="2">
    <source>
        <dbReference type="ARBA" id="ARBA00022908"/>
    </source>
</evidence>
<dbReference type="InterPro" id="IPR025269">
    <property type="entry name" value="SAM-like_dom"/>
</dbReference>
<dbReference type="GO" id="GO:0006310">
    <property type="term" value="P:DNA recombination"/>
    <property type="evidence" value="ECO:0007669"/>
    <property type="project" value="UniProtKB-KW"/>
</dbReference>
<evidence type="ECO:0000259" key="7">
    <source>
        <dbReference type="PROSITE" id="PS51900"/>
    </source>
</evidence>
<dbReference type="SUPFAM" id="SSF56349">
    <property type="entry name" value="DNA breaking-rejoining enzymes"/>
    <property type="match status" value="1"/>
</dbReference>
<dbReference type="PROSITE" id="PS51900">
    <property type="entry name" value="CB"/>
    <property type="match status" value="1"/>
</dbReference>